<protein>
    <recommendedName>
        <fullName evidence="3">Pentatricopeptide repeat-containing protein</fullName>
    </recommendedName>
</protein>
<gene>
    <name evidence="1" type="ORF">IFM89_003944</name>
</gene>
<evidence type="ECO:0008006" key="3">
    <source>
        <dbReference type="Google" id="ProtNLM"/>
    </source>
</evidence>
<name>A0A835H2E9_9MAGN</name>
<organism evidence="1 2">
    <name type="scientific">Coptis chinensis</name>
    <dbReference type="NCBI Taxonomy" id="261450"/>
    <lineage>
        <taxon>Eukaryota</taxon>
        <taxon>Viridiplantae</taxon>
        <taxon>Streptophyta</taxon>
        <taxon>Embryophyta</taxon>
        <taxon>Tracheophyta</taxon>
        <taxon>Spermatophyta</taxon>
        <taxon>Magnoliopsida</taxon>
        <taxon>Ranunculales</taxon>
        <taxon>Ranunculaceae</taxon>
        <taxon>Coptidoideae</taxon>
        <taxon>Coptis</taxon>
    </lineage>
</organism>
<dbReference type="EMBL" id="JADFTS010000008">
    <property type="protein sequence ID" value="KAF9591321.1"/>
    <property type="molecule type" value="Genomic_DNA"/>
</dbReference>
<dbReference type="AlphaFoldDB" id="A0A835H2E9"/>
<evidence type="ECO:0000313" key="2">
    <source>
        <dbReference type="Proteomes" id="UP000631114"/>
    </source>
</evidence>
<sequence>MVKEYQIEPEVDHYGCIVDLFALAGIIKEALDHISLMSVKPDVVIWRSLLDACCKQNVSIELSEEVAKRILDTNGGASSGVYVLLSRVYASANRWNDVGLVLWLSRVALLRQKSYLIIWRRSVSMVDMSGVIDCLLLWCGGQHVMLSVGGGGRNGVLTVGLV</sequence>
<dbReference type="GO" id="GO:0003723">
    <property type="term" value="F:RNA binding"/>
    <property type="evidence" value="ECO:0007669"/>
    <property type="project" value="InterPro"/>
</dbReference>
<dbReference type="GO" id="GO:0009451">
    <property type="term" value="P:RNA modification"/>
    <property type="evidence" value="ECO:0007669"/>
    <property type="project" value="InterPro"/>
</dbReference>
<dbReference type="PANTHER" id="PTHR47926:SF508">
    <property type="entry name" value="PENTATRICOPEPTIDE REPEAT-CONTAINING PROTEIN"/>
    <property type="match status" value="1"/>
</dbReference>
<dbReference type="Proteomes" id="UP000631114">
    <property type="component" value="Unassembled WGS sequence"/>
</dbReference>
<accession>A0A835H2E9</accession>
<reference evidence="1 2" key="1">
    <citation type="submission" date="2020-10" db="EMBL/GenBank/DDBJ databases">
        <title>The Coptis chinensis genome and diversification of protoberbering-type alkaloids.</title>
        <authorList>
            <person name="Wang B."/>
            <person name="Shu S."/>
            <person name="Song C."/>
            <person name="Liu Y."/>
        </authorList>
    </citation>
    <scope>NUCLEOTIDE SEQUENCE [LARGE SCALE GENOMIC DNA]</scope>
    <source>
        <strain evidence="1">HL-2020</strain>
        <tissue evidence="1">Leaf</tissue>
    </source>
</reference>
<comment type="caution">
    <text evidence="1">The sequence shown here is derived from an EMBL/GenBank/DDBJ whole genome shotgun (WGS) entry which is preliminary data.</text>
</comment>
<dbReference type="PANTHER" id="PTHR47926">
    <property type="entry name" value="PENTATRICOPEPTIDE REPEAT-CONTAINING PROTEIN"/>
    <property type="match status" value="1"/>
</dbReference>
<dbReference type="OrthoDB" id="185373at2759"/>
<dbReference type="InterPro" id="IPR011990">
    <property type="entry name" value="TPR-like_helical_dom_sf"/>
</dbReference>
<dbReference type="InterPro" id="IPR046960">
    <property type="entry name" value="PPR_At4g14850-like_plant"/>
</dbReference>
<keyword evidence="2" id="KW-1185">Reference proteome</keyword>
<evidence type="ECO:0000313" key="1">
    <source>
        <dbReference type="EMBL" id="KAF9591321.1"/>
    </source>
</evidence>
<proteinExistence type="predicted"/>
<dbReference type="Gene3D" id="1.25.40.10">
    <property type="entry name" value="Tetratricopeptide repeat domain"/>
    <property type="match status" value="1"/>
</dbReference>